<dbReference type="AlphaFoldDB" id="A0AAQ3NSG5"/>
<dbReference type="Proteomes" id="UP001374535">
    <property type="component" value="Chromosome 4"/>
</dbReference>
<proteinExistence type="predicted"/>
<sequence>TSVSMLVLFAALQICHSFLDLQDKAVVDFKKKVTSLRSLYISHMEAVQNVVRLHKANSDAAFEELTSVISSNGDSIEKFLASEATEAGSIFDDLQGSLSTPQGELAVFASELRNTDGYFICYIIVYCKSKKFNLSLKQIKDISERSQEFVDKLFEKSKKLEDYASQADQVQMKSIDEFKKAYEEQSKSDTEKLIANMTSLDSDHIRRQMDLVDSKLVDLRESGMKNKSFTFCLQW</sequence>
<feature type="signal peptide" evidence="5">
    <location>
        <begin position="1"/>
        <end position="17"/>
    </location>
</feature>
<dbReference type="GO" id="GO:0090307">
    <property type="term" value="P:mitotic spindle assembly"/>
    <property type="evidence" value="ECO:0007669"/>
    <property type="project" value="TreeGrafter"/>
</dbReference>
<name>A0AAQ3NSG5_VIGMU</name>
<feature type="non-terminal residue" evidence="6">
    <location>
        <position position="1"/>
    </location>
</feature>
<keyword evidence="3" id="KW-0505">Motor protein</keyword>
<keyword evidence="4" id="KW-0206">Cytoskeleton</keyword>
<evidence type="ECO:0000313" key="6">
    <source>
        <dbReference type="EMBL" id="WVZ13972.1"/>
    </source>
</evidence>
<dbReference type="GO" id="GO:0051231">
    <property type="term" value="P:spindle elongation"/>
    <property type="evidence" value="ECO:0007669"/>
    <property type="project" value="TreeGrafter"/>
</dbReference>
<keyword evidence="5" id="KW-0732">Signal</keyword>
<dbReference type="EMBL" id="CP144697">
    <property type="protein sequence ID" value="WVZ13972.1"/>
    <property type="molecule type" value="Genomic_DNA"/>
</dbReference>
<evidence type="ECO:0000256" key="2">
    <source>
        <dbReference type="ARBA" id="ARBA00022490"/>
    </source>
</evidence>
<comment type="subcellular location">
    <subcellularLocation>
        <location evidence="1">Cytoplasm</location>
        <location evidence="1">Cytoskeleton</location>
    </subcellularLocation>
</comment>
<feature type="chain" id="PRO_5043040003" evidence="5">
    <location>
        <begin position="18"/>
        <end position="235"/>
    </location>
</feature>
<keyword evidence="7" id="KW-1185">Reference proteome</keyword>
<accession>A0AAQ3NSG5</accession>
<evidence type="ECO:0000256" key="3">
    <source>
        <dbReference type="ARBA" id="ARBA00023175"/>
    </source>
</evidence>
<dbReference type="PANTHER" id="PTHR47970">
    <property type="entry name" value="KINESIN-LIKE PROTEIN KIF11"/>
    <property type="match status" value="1"/>
</dbReference>
<dbReference type="GO" id="GO:0005876">
    <property type="term" value="C:spindle microtubule"/>
    <property type="evidence" value="ECO:0007669"/>
    <property type="project" value="TreeGrafter"/>
</dbReference>
<dbReference type="PANTHER" id="PTHR47970:SF12">
    <property type="entry name" value="KINESIN FAMILY MEMBER 11"/>
    <property type="match status" value="1"/>
</dbReference>
<evidence type="ECO:0000256" key="4">
    <source>
        <dbReference type="ARBA" id="ARBA00023212"/>
    </source>
</evidence>
<dbReference type="GO" id="GO:0072686">
    <property type="term" value="C:mitotic spindle"/>
    <property type="evidence" value="ECO:0007669"/>
    <property type="project" value="TreeGrafter"/>
</dbReference>
<keyword evidence="2" id="KW-0963">Cytoplasm</keyword>
<dbReference type="InterPro" id="IPR047149">
    <property type="entry name" value="KIF11-like"/>
</dbReference>
<dbReference type="GO" id="GO:0008574">
    <property type="term" value="F:plus-end-directed microtubule motor activity"/>
    <property type="evidence" value="ECO:0007669"/>
    <property type="project" value="TreeGrafter"/>
</dbReference>
<organism evidence="6 7">
    <name type="scientific">Vigna mungo</name>
    <name type="common">Black gram</name>
    <name type="synonym">Phaseolus mungo</name>
    <dbReference type="NCBI Taxonomy" id="3915"/>
    <lineage>
        <taxon>Eukaryota</taxon>
        <taxon>Viridiplantae</taxon>
        <taxon>Streptophyta</taxon>
        <taxon>Embryophyta</taxon>
        <taxon>Tracheophyta</taxon>
        <taxon>Spermatophyta</taxon>
        <taxon>Magnoliopsida</taxon>
        <taxon>eudicotyledons</taxon>
        <taxon>Gunneridae</taxon>
        <taxon>Pentapetalae</taxon>
        <taxon>rosids</taxon>
        <taxon>fabids</taxon>
        <taxon>Fabales</taxon>
        <taxon>Fabaceae</taxon>
        <taxon>Papilionoideae</taxon>
        <taxon>50 kb inversion clade</taxon>
        <taxon>NPAAA clade</taxon>
        <taxon>indigoferoid/millettioid clade</taxon>
        <taxon>Phaseoleae</taxon>
        <taxon>Vigna</taxon>
    </lineage>
</organism>
<protein>
    <submittedName>
        <fullName evidence="6">Uncharacterized protein</fullName>
    </submittedName>
</protein>
<reference evidence="6 7" key="1">
    <citation type="journal article" date="2023" name="Life. Sci Alliance">
        <title>Evolutionary insights into 3D genome organization and epigenetic landscape of Vigna mungo.</title>
        <authorList>
            <person name="Junaid A."/>
            <person name="Singh B."/>
            <person name="Bhatia S."/>
        </authorList>
    </citation>
    <scope>NUCLEOTIDE SEQUENCE [LARGE SCALE GENOMIC DNA]</scope>
    <source>
        <strain evidence="6">Urdbean</strain>
    </source>
</reference>
<evidence type="ECO:0000256" key="1">
    <source>
        <dbReference type="ARBA" id="ARBA00004245"/>
    </source>
</evidence>
<evidence type="ECO:0000313" key="7">
    <source>
        <dbReference type="Proteomes" id="UP001374535"/>
    </source>
</evidence>
<gene>
    <name evidence="6" type="ORF">V8G54_011538</name>
</gene>
<evidence type="ECO:0000256" key="5">
    <source>
        <dbReference type="SAM" id="SignalP"/>
    </source>
</evidence>